<dbReference type="SMART" id="SM00220">
    <property type="entry name" value="S_TKc"/>
    <property type="match status" value="1"/>
</dbReference>
<organism evidence="15 16">
    <name type="scientific">Panagrellus redivivus</name>
    <name type="common">Microworm</name>
    <dbReference type="NCBI Taxonomy" id="6233"/>
    <lineage>
        <taxon>Eukaryota</taxon>
        <taxon>Metazoa</taxon>
        <taxon>Ecdysozoa</taxon>
        <taxon>Nematoda</taxon>
        <taxon>Chromadorea</taxon>
        <taxon>Rhabditida</taxon>
        <taxon>Tylenchina</taxon>
        <taxon>Panagrolaimomorpha</taxon>
        <taxon>Panagrolaimoidea</taxon>
        <taxon>Panagrolaimidae</taxon>
        <taxon>Panagrellus</taxon>
    </lineage>
</organism>
<feature type="region of interest" description="Disordered" evidence="13">
    <location>
        <begin position="396"/>
        <end position="424"/>
    </location>
</feature>
<evidence type="ECO:0000313" key="15">
    <source>
        <dbReference type="Proteomes" id="UP000492821"/>
    </source>
</evidence>
<evidence type="ECO:0000256" key="13">
    <source>
        <dbReference type="SAM" id="MobiDB-lite"/>
    </source>
</evidence>
<dbReference type="PANTHER" id="PTHR24056">
    <property type="entry name" value="CELL DIVISION PROTEIN KINASE"/>
    <property type="match status" value="1"/>
</dbReference>
<evidence type="ECO:0000256" key="9">
    <source>
        <dbReference type="ARBA" id="ARBA00047811"/>
    </source>
</evidence>
<dbReference type="InterPro" id="IPR011009">
    <property type="entry name" value="Kinase-like_dom_sf"/>
</dbReference>
<evidence type="ECO:0000313" key="16">
    <source>
        <dbReference type="WBParaSite" id="Pan_g8069.t1"/>
    </source>
</evidence>
<keyword evidence="3 12" id="KW-0723">Serine/threonine-protein kinase</keyword>
<dbReference type="WBParaSite" id="Pan_g8069.t1">
    <property type="protein sequence ID" value="Pan_g8069.t1"/>
    <property type="gene ID" value="Pan_g8069"/>
</dbReference>
<comment type="similarity">
    <text evidence="2">Belongs to the protein kinase superfamily. CMGC Ser/Thr protein kinase family. CDC2/CDKX subfamily.</text>
</comment>
<protein>
    <submittedName>
        <fullName evidence="16">Protein kinase domain-containing protein</fullName>
    </submittedName>
</protein>
<dbReference type="Pfam" id="PF00069">
    <property type="entry name" value="Pkinase"/>
    <property type="match status" value="1"/>
</dbReference>
<feature type="binding site" evidence="11">
    <location>
        <position position="101"/>
    </location>
    <ligand>
        <name>ATP</name>
        <dbReference type="ChEBI" id="CHEBI:30616"/>
    </ligand>
</feature>
<dbReference type="PROSITE" id="PS00108">
    <property type="entry name" value="PROTEIN_KINASE_ST"/>
    <property type="match status" value="1"/>
</dbReference>
<dbReference type="AlphaFoldDB" id="A0A7E4W6X5"/>
<dbReference type="InterPro" id="IPR000719">
    <property type="entry name" value="Prot_kinase_dom"/>
</dbReference>
<keyword evidence="8" id="KW-0539">Nucleus</keyword>
<reference evidence="15" key="1">
    <citation type="journal article" date="2013" name="Genetics">
        <title>The draft genome and transcriptome of Panagrellus redivivus are shaped by the harsh demands of a free-living lifestyle.</title>
        <authorList>
            <person name="Srinivasan J."/>
            <person name="Dillman A.R."/>
            <person name="Macchietto M.G."/>
            <person name="Heikkinen L."/>
            <person name="Lakso M."/>
            <person name="Fracchia K.M."/>
            <person name="Antoshechkin I."/>
            <person name="Mortazavi A."/>
            <person name="Wong G."/>
            <person name="Sternberg P.W."/>
        </authorList>
    </citation>
    <scope>NUCLEOTIDE SEQUENCE [LARGE SCALE GENOMIC DNA]</scope>
    <source>
        <strain evidence="15">MT8872</strain>
    </source>
</reference>
<reference evidence="16" key="2">
    <citation type="submission" date="2020-10" db="UniProtKB">
        <authorList>
            <consortium name="WormBaseParasite"/>
        </authorList>
    </citation>
    <scope>IDENTIFICATION</scope>
</reference>
<dbReference type="GO" id="GO:0004693">
    <property type="term" value="F:cyclin-dependent protein serine/threonine kinase activity"/>
    <property type="evidence" value="ECO:0007669"/>
    <property type="project" value="UniProtKB-EC"/>
</dbReference>
<proteinExistence type="inferred from homology"/>
<feature type="compositionally biased region" description="Low complexity" evidence="13">
    <location>
        <begin position="7"/>
        <end position="22"/>
    </location>
</feature>
<dbReference type="GO" id="GO:0008353">
    <property type="term" value="F:RNA polymerase II CTD heptapeptide repeat kinase activity"/>
    <property type="evidence" value="ECO:0007669"/>
    <property type="project" value="TreeGrafter"/>
</dbReference>
<evidence type="ECO:0000256" key="12">
    <source>
        <dbReference type="RuleBase" id="RU000304"/>
    </source>
</evidence>
<accession>A0A7E4W6X5</accession>
<dbReference type="GO" id="GO:0005634">
    <property type="term" value="C:nucleus"/>
    <property type="evidence" value="ECO:0007669"/>
    <property type="project" value="UniProtKB-SubCell"/>
</dbReference>
<keyword evidence="5 11" id="KW-0547">Nucleotide-binding</keyword>
<dbReference type="PROSITE" id="PS00107">
    <property type="entry name" value="PROTEIN_KINASE_ATP"/>
    <property type="match status" value="1"/>
</dbReference>
<keyword evidence="7 11" id="KW-0067">ATP-binding</keyword>
<keyword evidence="15" id="KW-1185">Reference proteome</keyword>
<evidence type="ECO:0000256" key="8">
    <source>
        <dbReference type="ARBA" id="ARBA00023242"/>
    </source>
</evidence>
<evidence type="ECO:0000256" key="6">
    <source>
        <dbReference type="ARBA" id="ARBA00022777"/>
    </source>
</evidence>
<dbReference type="PROSITE" id="PS50011">
    <property type="entry name" value="PROTEIN_KINASE_DOM"/>
    <property type="match status" value="1"/>
</dbReference>
<dbReference type="SUPFAM" id="SSF56112">
    <property type="entry name" value="Protein kinase-like (PK-like)"/>
    <property type="match status" value="1"/>
</dbReference>
<sequence length="424" mass="47716">MTTGIMSQQPPVAAPSSSVAPLPRHPPSVPPLNPEKRAARNLNMAVFKNAIEVGSLVPNDAFELMRVEDIYYSRIIKIGQGTFGEVFKAKCVKTGTIVALKKILMENEKEGFPITALREINMLKSLRHPNVTELVDICSSGSKEKGKTVFFLVFAFCDHDLAGILAKNNLIISAVDAKTMLKQMFEGLNYIHGCEVLHRDMKTANILVSKDGYLKLADFGLARPKIRSKNNAPCYTNRVVTMWYRPPELLLGERSYAGEIDVWGAGCIMAEFWTRTPIFQGHTEQHQLQLICNMCGSINESTMAKARQYPVFRDIDPNFLRGSREVTAKLKKLIKIDSAVDLIERIFTLEPSMRPTAHDALRHKYFNEEPLPKENFADFMRSAAFSGSLFEYTSKSGAHRKPAQQRPTRPPPQVPRTQMVDRIF</sequence>
<dbReference type="PANTHER" id="PTHR24056:SF233">
    <property type="entry name" value="CYCLIN-DEPENDENT KINASE 9"/>
    <property type="match status" value="1"/>
</dbReference>
<keyword evidence="4" id="KW-0808">Transferase</keyword>
<keyword evidence="6" id="KW-0418">Kinase</keyword>
<evidence type="ECO:0000256" key="2">
    <source>
        <dbReference type="ARBA" id="ARBA00006485"/>
    </source>
</evidence>
<evidence type="ECO:0000259" key="14">
    <source>
        <dbReference type="PROSITE" id="PS50011"/>
    </source>
</evidence>
<dbReference type="InterPro" id="IPR050108">
    <property type="entry name" value="CDK"/>
</dbReference>
<dbReference type="FunFam" id="3.30.200.20:FF:000124">
    <property type="entry name" value="Cyclin-dependent kinase 4"/>
    <property type="match status" value="1"/>
</dbReference>
<comment type="catalytic activity">
    <reaction evidence="10">
        <text>L-seryl-[protein] + ATP = O-phospho-L-seryl-[protein] + ADP + H(+)</text>
        <dbReference type="Rhea" id="RHEA:17989"/>
        <dbReference type="Rhea" id="RHEA-COMP:9863"/>
        <dbReference type="Rhea" id="RHEA-COMP:11604"/>
        <dbReference type="ChEBI" id="CHEBI:15378"/>
        <dbReference type="ChEBI" id="CHEBI:29999"/>
        <dbReference type="ChEBI" id="CHEBI:30616"/>
        <dbReference type="ChEBI" id="CHEBI:83421"/>
        <dbReference type="ChEBI" id="CHEBI:456216"/>
        <dbReference type="EC" id="2.7.11.22"/>
    </reaction>
</comment>
<comment type="subcellular location">
    <subcellularLocation>
        <location evidence="1">Nucleus</location>
    </subcellularLocation>
</comment>
<dbReference type="Gene3D" id="1.10.510.10">
    <property type="entry name" value="Transferase(Phosphotransferase) domain 1"/>
    <property type="match status" value="1"/>
</dbReference>
<evidence type="ECO:0000256" key="3">
    <source>
        <dbReference type="ARBA" id="ARBA00022527"/>
    </source>
</evidence>
<feature type="domain" description="Protein kinase" evidence="14">
    <location>
        <begin position="72"/>
        <end position="366"/>
    </location>
</feature>
<evidence type="ECO:0000256" key="4">
    <source>
        <dbReference type="ARBA" id="ARBA00022679"/>
    </source>
</evidence>
<dbReference type="FunFam" id="1.10.510.10:FF:000203">
    <property type="entry name" value="Cyclin-dependent kinase 9"/>
    <property type="match status" value="1"/>
</dbReference>
<feature type="region of interest" description="Disordered" evidence="13">
    <location>
        <begin position="1"/>
        <end position="35"/>
    </location>
</feature>
<feature type="compositionally biased region" description="Pro residues" evidence="13">
    <location>
        <begin position="23"/>
        <end position="33"/>
    </location>
</feature>
<dbReference type="InterPro" id="IPR008271">
    <property type="entry name" value="Ser/Thr_kinase_AS"/>
</dbReference>
<dbReference type="InterPro" id="IPR017441">
    <property type="entry name" value="Protein_kinase_ATP_BS"/>
</dbReference>
<name>A0A7E4W6X5_PANRE</name>
<evidence type="ECO:0000256" key="10">
    <source>
        <dbReference type="ARBA" id="ARBA00048367"/>
    </source>
</evidence>
<evidence type="ECO:0000256" key="7">
    <source>
        <dbReference type="ARBA" id="ARBA00022840"/>
    </source>
</evidence>
<dbReference type="Proteomes" id="UP000492821">
    <property type="component" value="Unassembled WGS sequence"/>
</dbReference>
<dbReference type="GO" id="GO:0005524">
    <property type="term" value="F:ATP binding"/>
    <property type="evidence" value="ECO:0007669"/>
    <property type="project" value="UniProtKB-UniRule"/>
</dbReference>
<evidence type="ECO:0000256" key="1">
    <source>
        <dbReference type="ARBA" id="ARBA00004123"/>
    </source>
</evidence>
<comment type="catalytic activity">
    <reaction evidence="9">
        <text>L-threonyl-[protein] + ATP = O-phospho-L-threonyl-[protein] + ADP + H(+)</text>
        <dbReference type="Rhea" id="RHEA:46608"/>
        <dbReference type="Rhea" id="RHEA-COMP:11060"/>
        <dbReference type="Rhea" id="RHEA-COMP:11605"/>
        <dbReference type="ChEBI" id="CHEBI:15378"/>
        <dbReference type="ChEBI" id="CHEBI:30013"/>
        <dbReference type="ChEBI" id="CHEBI:30616"/>
        <dbReference type="ChEBI" id="CHEBI:61977"/>
        <dbReference type="ChEBI" id="CHEBI:456216"/>
        <dbReference type="EC" id="2.7.11.22"/>
    </reaction>
</comment>
<evidence type="ECO:0000256" key="11">
    <source>
        <dbReference type="PROSITE-ProRule" id="PRU10141"/>
    </source>
</evidence>
<dbReference type="Gene3D" id="3.30.200.20">
    <property type="entry name" value="Phosphorylase Kinase, domain 1"/>
    <property type="match status" value="1"/>
</dbReference>
<evidence type="ECO:0000256" key="5">
    <source>
        <dbReference type="ARBA" id="ARBA00022741"/>
    </source>
</evidence>